<dbReference type="GO" id="GO:0015627">
    <property type="term" value="C:type II protein secretion system complex"/>
    <property type="evidence" value="ECO:0007669"/>
    <property type="project" value="InterPro"/>
</dbReference>
<evidence type="ECO:0000256" key="5">
    <source>
        <dbReference type="ARBA" id="ARBA00023136"/>
    </source>
</evidence>
<dbReference type="RefSeq" id="WP_197723853.1">
    <property type="nucleotide sequence ID" value="NZ_AP018449.1"/>
</dbReference>
<dbReference type="InterPro" id="IPR045584">
    <property type="entry name" value="Pilin-like"/>
</dbReference>
<dbReference type="NCBIfam" id="TIGR02532">
    <property type="entry name" value="IV_pilin_GFxxxE"/>
    <property type="match status" value="1"/>
</dbReference>
<dbReference type="Proteomes" id="UP000276437">
    <property type="component" value="Chromosome"/>
</dbReference>
<dbReference type="SUPFAM" id="SSF54523">
    <property type="entry name" value="Pili subunits"/>
    <property type="match status" value="1"/>
</dbReference>
<dbReference type="GO" id="GO:0016020">
    <property type="term" value="C:membrane"/>
    <property type="evidence" value="ECO:0007669"/>
    <property type="project" value="UniProtKB-SubCell"/>
</dbReference>
<keyword evidence="5 6" id="KW-0472">Membrane</keyword>
<dbReference type="Gene3D" id="3.30.700.10">
    <property type="entry name" value="Glycoprotein, Type 4 Pilin"/>
    <property type="match status" value="1"/>
</dbReference>
<protein>
    <submittedName>
        <fullName evidence="8">Type II secretion system protein G</fullName>
    </submittedName>
</protein>
<proteinExistence type="predicted"/>
<feature type="domain" description="Type II secretion system protein GspG C-terminal" evidence="7">
    <location>
        <begin position="46"/>
        <end position="128"/>
    </location>
</feature>
<dbReference type="InterPro" id="IPR000983">
    <property type="entry name" value="Bac_GSPG_pilin"/>
</dbReference>
<dbReference type="PROSITE" id="PS00409">
    <property type="entry name" value="PROKAR_NTER_METHYL"/>
    <property type="match status" value="1"/>
</dbReference>
<gene>
    <name evidence="8" type="primary">xcpT</name>
    <name evidence="8" type="ORF">MAMMFC1_04034</name>
</gene>
<dbReference type="PANTHER" id="PTHR30093:SF44">
    <property type="entry name" value="TYPE II SECRETION SYSTEM CORE PROTEIN G"/>
    <property type="match status" value="1"/>
</dbReference>
<dbReference type="Pfam" id="PF07963">
    <property type="entry name" value="N_methyl"/>
    <property type="match status" value="1"/>
</dbReference>
<dbReference type="InterPro" id="IPR012902">
    <property type="entry name" value="N_methyl_site"/>
</dbReference>
<dbReference type="GO" id="GO:0015628">
    <property type="term" value="P:protein secretion by the type II secretion system"/>
    <property type="evidence" value="ECO:0007669"/>
    <property type="project" value="InterPro"/>
</dbReference>
<evidence type="ECO:0000313" key="9">
    <source>
        <dbReference type="Proteomes" id="UP000276437"/>
    </source>
</evidence>
<accession>A0A348AQH4</accession>
<keyword evidence="2" id="KW-0488">Methylation</keyword>
<dbReference type="AlphaFoldDB" id="A0A348AQH4"/>
<evidence type="ECO:0000256" key="4">
    <source>
        <dbReference type="ARBA" id="ARBA00022989"/>
    </source>
</evidence>
<dbReference type="PANTHER" id="PTHR30093">
    <property type="entry name" value="GENERAL SECRETION PATHWAY PROTEIN G"/>
    <property type="match status" value="1"/>
</dbReference>
<dbReference type="EMBL" id="AP018449">
    <property type="protein sequence ID" value="BBB93322.1"/>
    <property type="molecule type" value="Genomic_DNA"/>
</dbReference>
<dbReference type="Pfam" id="PF08334">
    <property type="entry name" value="T2SSG"/>
    <property type="match status" value="1"/>
</dbReference>
<feature type="transmembrane region" description="Helical" evidence="6">
    <location>
        <begin position="20"/>
        <end position="40"/>
    </location>
</feature>
<evidence type="ECO:0000256" key="1">
    <source>
        <dbReference type="ARBA" id="ARBA00004167"/>
    </source>
</evidence>
<evidence type="ECO:0000313" key="8">
    <source>
        <dbReference type="EMBL" id="BBB93322.1"/>
    </source>
</evidence>
<keyword evidence="4 6" id="KW-1133">Transmembrane helix</keyword>
<sequence length="135" mass="14314">MFLKLKADEIKIKIKSQKGFTLIELIIVVSIIGILVTIAIPKLSVAADAAKVAKIQADLRVIGGALEIYRADTGSYPAGNSLSNLANLVNGKGPWLAAVPSPEPGQNYQYSSGVASYNFKGVTYYSDGRNPSTTP</sequence>
<evidence type="ECO:0000256" key="3">
    <source>
        <dbReference type="ARBA" id="ARBA00022692"/>
    </source>
</evidence>
<dbReference type="InterPro" id="IPR013545">
    <property type="entry name" value="T2SS_protein-GspG_C"/>
</dbReference>
<dbReference type="PRINTS" id="PR00813">
    <property type="entry name" value="BCTERIALGSPG"/>
</dbReference>
<dbReference type="KEGG" id="mana:MAMMFC1_04034"/>
<comment type="subcellular location">
    <subcellularLocation>
        <location evidence="1">Membrane</location>
        <topology evidence="1">Single-pass membrane protein</topology>
    </subcellularLocation>
</comment>
<evidence type="ECO:0000256" key="6">
    <source>
        <dbReference type="SAM" id="Phobius"/>
    </source>
</evidence>
<evidence type="ECO:0000256" key="2">
    <source>
        <dbReference type="ARBA" id="ARBA00022481"/>
    </source>
</evidence>
<name>A0A348AQH4_9FIRM</name>
<keyword evidence="9" id="KW-1185">Reference proteome</keyword>
<keyword evidence="3 6" id="KW-0812">Transmembrane</keyword>
<evidence type="ECO:0000259" key="7">
    <source>
        <dbReference type="Pfam" id="PF08334"/>
    </source>
</evidence>
<reference evidence="8 9" key="1">
    <citation type="journal article" date="2018" name="Int. J. Syst. Evol. Microbiol.">
        <title>Methylomusa anaerophila gen. nov., sp. nov., an anaerobic methanol-utilizing bacterium isolated from a microbial fuel cell.</title>
        <authorList>
            <person name="Amano N."/>
            <person name="Yamamuro A."/>
            <person name="Miyahara M."/>
            <person name="Kouzuma A."/>
            <person name="Abe T."/>
            <person name="Watanabe K."/>
        </authorList>
    </citation>
    <scope>NUCLEOTIDE SEQUENCE [LARGE SCALE GENOMIC DNA]</scope>
    <source>
        <strain evidence="8 9">MMFC1</strain>
    </source>
</reference>
<organism evidence="8 9">
    <name type="scientific">Methylomusa anaerophila</name>
    <dbReference type="NCBI Taxonomy" id="1930071"/>
    <lineage>
        <taxon>Bacteria</taxon>
        <taxon>Bacillati</taxon>
        <taxon>Bacillota</taxon>
        <taxon>Negativicutes</taxon>
        <taxon>Selenomonadales</taxon>
        <taxon>Sporomusaceae</taxon>
        <taxon>Methylomusa</taxon>
    </lineage>
</organism>